<protein>
    <recommendedName>
        <fullName evidence="3">DUF3791 domain-containing protein</fullName>
    </recommendedName>
</protein>
<gene>
    <name evidence="1" type="ORF">SAMN02745217_02304</name>
</gene>
<dbReference type="Pfam" id="PF12668">
    <property type="entry name" value="DUF3791"/>
    <property type="match status" value="1"/>
</dbReference>
<dbReference type="Proteomes" id="UP000184612">
    <property type="component" value="Unassembled WGS sequence"/>
</dbReference>
<dbReference type="RefSeq" id="WP_242952364.1">
    <property type="nucleotide sequence ID" value="NZ_FRFD01000006.1"/>
</dbReference>
<sequence length="87" mass="10251">MCGVSIYLQKGVVWMEESENDKNLMVVEAIEGYAWNHGMQPWEVVLLFRKNGILDLLRTQYKTLHTQSMEESIYFVEDILRRVLDAK</sequence>
<proteinExistence type="predicted"/>
<reference evidence="1 2" key="1">
    <citation type="submission" date="2016-12" db="EMBL/GenBank/DDBJ databases">
        <authorList>
            <person name="Song W.-J."/>
            <person name="Kurnit D.M."/>
        </authorList>
    </citation>
    <scope>NUCLEOTIDE SEQUENCE [LARGE SCALE GENOMIC DNA]</scope>
    <source>
        <strain evidence="1 2">DSM 12503</strain>
    </source>
</reference>
<dbReference type="EMBL" id="FRFD01000006">
    <property type="protein sequence ID" value="SHO49429.1"/>
    <property type="molecule type" value="Genomic_DNA"/>
</dbReference>
<keyword evidence="2" id="KW-1185">Reference proteome</keyword>
<evidence type="ECO:0000313" key="1">
    <source>
        <dbReference type="EMBL" id="SHO49429.1"/>
    </source>
</evidence>
<organism evidence="1 2">
    <name type="scientific">Anaerocolumna xylanovorans DSM 12503</name>
    <dbReference type="NCBI Taxonomy" id="1121345"/>
    <lineage>
        <taxon>Bacteria</taxon>
        <taxon>Bacillati</taxon>
        <taxon>Bacillota</taxon>
        <taxon>Clostridia</taxon>
        <taxon>Lachnospirales</taxon>
        <taxon>Lachnospiraceae</taxon>
        <taxon>Anaerocolumna</taxon>
    </lineage>
</organism>
<dbReference type="InterPro" id="IPR024269">
    <property type="entry name" value="DUF3791"/>
</dbReference>
<evidence type="ECO:0008006" key="3">
    <source>
        <dbReference type="Google" id="ProtNLM"/>
    </source>
</evidence>
<dbReference type="AlphaFoldDB" id="A0A1M7YA11"/>
<evidence type="ECO:0000313" key="2">
    <source>
        <dbReference type="Proteomes" id="UP000184612"/>
    </source>
</evidence>
<name>A0A1M7YA11_9FIRM</name>
<dbReference type="STRING" id="1121345.SAMN02745217_02304"/>
<accession>A0A1M7YA11</accession>